<dbReference type="Pfam" id="PF17784">
    <property type="entry name" value="Sulfotransfer_4"/>
    <property type="match status" value="1"/>
</dbReference>
<keyword evidence="2" id="KW-0812">Transmembrane</keyword>
<keyword evidence="2" id="KW-1133">Transmembrane helix</keyword>
<reference evidence="3 4" key="1">
    <citation type="submission" date="2024-03" db="EMBL/GenBank/DDBJ databases">
        <title>Aureococcus anophagefferens CCMP1851 and Kratosvirus quantuckense: Draft genome of a second virus-susceptible host strain in the model system.</title>
        <authorList>
            <person name="Chase E."/>
            <person name="Truchon A.R."/>
            <person name="Schepens W."/>
            <person name="Wilhelm S.W."/>
        </authorList>
    </citation>
    <scope>NUCLEOTIDE SEQUENCE [LARGE SCALE GENOMIC DNA]</scope>
    <source>
        <strain evidence="3 4">CCMP1851</strain>
    </source>
</reference>
<keyword evidence="2" id="KW-0472">Membrane</keyword>
<evidence type="ECO:0008006" key="5">
    <source>
        <dbReference type="Google" id="ProtNLM"/>
    </source>
</evidence>
<feature type="transmembrane region" description="Helical" evidence="2">
    <location>
        <begin position="372"/>
        <end position="391"/>
    </location>
</feature>
<dbReference type="InterPro" id="IPR027417">
    <property type="entry name" value="P-loop_NTPase"/>
</dbReference>
<accession>A0ABR1G426</accession>
<gene>
    <name evidence="3" type="ORF">SO694_00087112</name>
</gene>
<comment type="caution">
    <text evidence="3">The sequence shown here is derived from an EMBL/GenBank/DDBJ whole genome shotgun (WGS) entry which is preliminary data.</text>
</comment>
<feature type="region of interest" description="Disordered" evidence="1">
    <location>
        <begin position="1"/>
        <end position="47"/>
    </location>
</feature>
<evidence type="ECO:0000256" key="2">
    <source>
        <dbReference type="SAM" id="Phobius"/>
    </source>
</evidence>
<dbReference type="EMBL" id="JBBJCI010000121">
    <property type="protein sequence ID" value="KAK7248081.1"/>
    <property type="molecule type" value="Genomic_DNA"/>
</dbReference>
<dbReference type="InterPro" id="IPR040632">
    <property type="entry name" value="Sulfotransfer_4"/>
</dbReference>
<sequence>MHLLSCAVEKTDAAGRAPRPEAGAPPPPSPRRRRKKPPPAPRRSALRLRRRRTPWAPFFAGLLGVFCALARPPTRDDAAALPTRPEDWERPREHASAWNASVRLRFPRDEAVFRGGTPLVFAAGLSRTGTSTIQAALMELNLTVDHSLETMAHDLDFWYYYLSGQVERPDVTKLIEPRGVDAVADCWFAHLLPELIREYPDAKVILGTRPREPWLKSYRSYIATSHLYHWRRQVFRLFAARATRHLGLGALFRKLGWIDASGSGYDLEKLPLLMDIWSLVDLAVYGNTSPDHLWYGAMERHNNNVRALVPPENLLEFDNKRHSWVDILDFLRVEEPHYSRLAGQPLPWLNCVPGKTCVSHISHKITAPHEKLVFAACLALTAALAFLYRAAHAKAAA</sequence>
<dbReference type="Proteomes" id="UP001363151">
    <property type="component" value="Unassembled WGS sequence"/>
</dbReference>
<dbReference type="SUPFAM" id="SSF52540">
    <property type="entry name" value="P-loop containing nucleoside triphosphate hydrolases"/>
    <property type="match status" value="1"/>
</dbReference>
<evidence type="ECO:0000256" key="1">
    <source>
        <dbReference type="SAM" id="MobiDB-lite"/>
    </source>
</evidence>
<dbReference type="Gene3D" id="3.40.50.300">
    <property type="entry name" value="P-loop containing nucleotide triphosphate hydrolases"/>
    <property type="match status" value="1"/>
</dbReference>
<protein>
    <recommendedName>
        <fullName evidence="5">Sulfotransferase domain-containing protein</fullName>
    </recommendedName>
</protein>
<organism evidence="3 4">
    <name type="scientific">Aureococcus anophagefferens</name>
    <name type="common">Harmful bloom alga</name>
    <dbReference type="NCBI Taxonomy" id="44056"/>
    <lineage>
        <taxon>Eukaryota</taxon>
        <taxon>Sar</taxon>
        <taxon>Stramenopiles</taxon>
        <taxon>Ochrophyta</taxon>
        <taxon>Pelagophyceae</taxon>
        <taxon>Pelagomonadales</taxon>
        <taxon>Pelagomonadaceae</taxon>
        <taxon>Aureococcus</taxon>
    </lineage>
</organism>
<name>A0ABR1G426_AURAN</name>
<dbReference type="PANTHER" id="PTHR36978:SF4">
    <property type="entry name" value="P-LOOP CONTAINING NUCLEOSIDE TRIPHOSPHATE HYDROLASE PROTEIN"/>
    <property type="match status" value="1"/>
</dbReference>
<evidence type="ECO:0000313" key="4">
    <source>
        <dbReference type="Proteomes" id="UP001363151"/>
    </source>
</evidence>
<keyword evidence="4" id="KW-1185">Reference proteome</keyword>
<evidence type="ECO:0000313" key="3">
    <source>
        <dbReference type="EMBL" id="KAK7248081.1"/>
    </source>
</evidence>
<dbReference type="PANTHER" id="PTHR36978">
    <property type="entry name" value="P-LOOP CONTAINING NUCLEOTIDE TRIPHOSPHATE HYDROLASE"/>
    <property type="match status" value="1"/>
</dbReference>
<proteinExistence type="predicted"/>